<dbReference type="Proteomes" id="UP000767291">
    <property type="component" value="Unassembled WGS sequence"/>
</dbReference>
<protein>
    <submittedName>
        <fullName evidence="1">Uncharacterized protein</fullName>
    </submittedName>
</protein>
<gene>
    <name evidence="1" type="ORF">J2Z43_001998</name>
</gene>
<proteinExistence type="predicted"/>
<accession>A0ABS4ECD0</accession>
<reference evidence="1 2" key="1">
    <citation type="submission" date="2021-03" db="EMBL/GenBank/DDBJ databases">
        <title>Genomic Encyclopedia of Type Strains, Phase IV (KMG-IV): sequencing the most valuable type-strain genomes for metagenomic binning, comparative biology and taxonomic classification.</title>
        <authorList>
            <person name="Goeker M."/>
        </authorList>
    </citation>
    <scope>NUCLEOTIDE SEQUENCE [LARGE SCALE GENOMIC DNA]</scope>
    <source>
        <strain evidence="1 2">DSM 1289</strain>
    </source>
</reference>
<name>A0ABS4ECD0_9FIRM</name>
<evidence type="ECO:0000313" key="2">
    <source>
        <dbReference type="Proteomes" id="UP000767291"/>
    </source>
</evidence>
<keyword evidence="2" id="KW-1185">Reference proteome</keyword>
<dbReference type="EMBL" id="JAGGJX010000003">
    <property type="protein sequence ID" value="MBP1855603.1"/>
    <property type="molecule type" value="Genomic_DNA"/>
</dbReference>
<organism evidence="1 2">
    <name type="scientific">Metaclostridioides mangenotii</name>
    <dbReference type="NCBI Taxonomy" id="1540"/>
    <lineage>
        <taxon>Bacteria</taxon>
        <taxon>Bacillati</taxon>
        <taxon>Bacillota</taxon>
        <taxon>Clostridia</taxon>
        <taxon>Peptostreptococcales</taxon>
        <taxon>Peptostreptococcaceae</taxon>
        <taxon>Metaclostridioides</taxon>
    </lineage>
</organism>
<evidence type="ECO:0000313" key="1">
    <source>
        <dbReference type="EMBL" id="MBP1855603.1"/>
    </source>
</evidence>
<sequence>MDIFDEKGIKTMLIAEMQEDLIDLYNRINEY</sequence>
<comment type="caution">
    <text evidence="1">The sequence shown here is derived from an EMBL/GenBank/DDBJ whole genome shotgun (WGS) entry which is preliminary data.</text>
</comment>